<dbReference type="EMBL" id="BMAT01013243">
    <property type="protein sequence ID" value="GFS08144.1"/>
    <property type="molecule type" value="Genomic_DNA"/>
</dbReference>
<organism evidence="1 2">
    <name type="scientific">Elysia marginata</name>
    <dbReference type="NCBI Taxonomy" id="1093978"/>
    <lineage>
        <taxon>Eukaryota</taxon>
        <taxon>Metazoa</taxon>
        <taxon>Spiralia</taxon>
        <taxon>Lophotrochozoa</taxon>
        <taxon>Mollusca</taxon>
        <taxon>Gastropoda</taxon>
        <taxon>Heterobranchia</taxon>
        <taxon>Euthyneura</taxon>
        <taxon>Panpulmonata</taxon>
        <taxon>Sacoglossa</taxon>
        <taxon>Placobranchoidea</taxon>
        <taxon>Plakobranchidae</taxon>
        <taxon>Elysia</taxon>
    </lineage>
</organism>
<evidence type="ECO:0000313" key="2">
    <source>
        <dbReference type="Proteomes" id="UP000762676"/>
    </source>
</evidence>
<gene>
    <name evidence="1" type="ORF">ElyMa_006586200</name>
</gene>
<protein>
    <submittedName>
        <fullName evidence="1">Uncharacterized protein</fullName>
    </submittedName>
</protein>
<dbReference type="AlphaFoldDB" id="A0AAV4ICG8"/>
<evidence type="ECO:0000313" key="1">
    <source>
        <dbReference type="EMBL" id="GFS08144.1"/>
    </source>
</evidence>
<accession>A0AAV4ICG8</accession>
<proteinExistence type="predicted"/>
<keyword evidence="2" id="KW-1185">Reference proteome</keyword>
<reference evidence="1 2" key="1">
    <citation type="journal article" date="2021" name="Elife">
        <title>Chloroplast acquisition without the gene transfer in kleptoplastic sea slugs, Plakobranchus ocellatus.</title>
        <authorList>
            <person name="Maeda T."/>
            <person name="Takahashi S."/>
            <person name="Yoshida T."/>
            <person name="Shimamura S."/>
            <person name="Takaki Y."/>
            <person name="Nagai Y."/>
            <person name="Toyoda A."/>
            <person name="Suzuki Y."/>
            <person name="Arimoto A."/>
            <person name="Ishii H."/>
            <person name="Satoh N."/>
            <person name="Nishiyama T."/>
            <person name="Hasebe M."/>
            <person name="Maruyama T."/>
            <person name="Minagawa J."/>
            <person name="Obokata J."/>
            <person name="Shigenobu S."/>
        </authorList>
    </citation>
    <scope>NUCLEOTIDE SEQUENCE [LARGE SCALE GENOMIC DNA]</scope>
</reference>
<sequence length="94" mass="10682">MVQLEAMGSTRAYLIKLKIIIYTTKPSIRRFNTCMSLQLHQALLEDPEDAISPQALQIYGLLIHKICTRNPVFSLDHPIEEVQLEPQMCSPCAI</sequence>
<comment type="caution">
    <text evidence="1">The sequence shown here is derived from an EMBL/GenBank/DDBJ whole genome shotgun (WGS) entry which is preliminary data.</text>
</comment>
<name>A0AAV4ICG8_9GAST</name>
<dbReference type="Proteomes" id="UP000762676">
    <property type="component" value="Unassembled WGS sequence"/>
</dbReference>